<gene>
    <name evidence="1" type="ORF">SAMN04488082_10281</name>
</gene>
<organism evidence="1 2">
    <name type="scientific">Desulfomicrobium apsheronum</name>
    <dbReference type="NCBI Taxonomy" id="52560"/>
    <lineage>
        <taxon>Bacteria</taxon>
        <taxon>Pseudomonadati</taxon>
        <taxon>Thermodesulfobacteriota</taxon>
        <taxon>Desulfovibrionia</taxon>
        <taxon>Desulfovibrionales</taxon>
        <taxon>Desulfomicrobiaceae</taxon>
        <taxon>Desulfomicrobium</taxon>
    </lineage>
</organism>
<evidence type="ECO:0000313" key="2">
    <source>
        <dbReference type="Proteomes" id="UP000198635"/>
    </source>
</evidence>
<dbReference type="STRING" id="52560.SAMN04488082_10281"/>
<protein>
    <submittedName>
        <fullName evidence="1">Uncharacterized protein</fullName>
    </submittedName>
</protein>
<proteinExistence type="predicted"/>
<sequence length="44" mass="4950">MVENGNIYRPMAWPTGRADMQIDIGFNPSDRFITDFIDTMLGAA</sequence>
<reference evidence="2" key="1">
    <citation type="submission" date="2016-10" db="EMBL/GenBank/DDBJ databases">
        <authorList>
            <person name="Varghese N."/>
            <person name="Submissions S."/>
        </authorList>
    </citation>
    <scope>NUCLEOTIDE SEQUENCE [LARGE SCALE GENOMIC DNA]</scope>
    <source>
        <strain evidence="2">DSM 5918</strain>
    </source>
</reference>
<dbReference type="AlphaFoldDB" id="A0A1I3PQF2"/>
<accession>A0A1I3PQF2</accession>
<name>A0A1I3PQF2_9BACT</name>
<dbReference type="Proteomes" id="UP000198635">
    <property type="component" value="Unassembled WGS sequence"/>
</dbReference>
<dbReference type="EMBL" id="FORX01000002">
    <property type="protein sequence ID" value="SFJ23788.1"/>
    <property type="molecule type" value="Genomic_DNA"/>
</dbReference>
<dbReference type="RefSeq" id="WP_281243764.1">
    <property type="nucleotide sequence ID" value="NZ_FORX01000002.1"/>
</dbReference>
<evidence type="ECO:0000313" key="1">
    <source>
        <dbReference type="EMBL" id="SFJ23788.1"/>
    </source>
</evidence>
<keyword evidence="2" id="KW-1185">Reference proteome</keyword>